<sequence length="241" mass="26987">MEIRRQLGDPFQHIPTADMLLYQLHQGNAFVCQYFFIAERADVQYAMFIIEDGVYAFLAENAPSPLISLAPDLTIYVSGFSKNIAAGLRVGFIAAHEKYIPALMRAIRVTTWNTPSLMTSIICEWINDGTVAQLEPEKCKDAQIRQRIAQEIFAGMHYISHPSSYFAWFPLPEEVRVDQVAMALIQENISVSIAEPFAVSSSVPHAIRLAIGSVELDSLRTALRKVEMLLSNIGIYNCDCN</sequence>
<dbReference type="InterPro" id="IPR004839">
    <property type="entry name" value="Aminotransferase_I/II_large"/>
</dbReference>
<dbReference type="AlphaFoldDB" id="W1IRV4"/>
<dbReference type="PANTHER" id="PTHR46577">
    <property type="entry name" value="HTH-TYPE TRANSCRIPTIONAL REGULATORY PROTEIN GABR"/>
    <property type="match status" value="1"/>
</dbReference>
<accession>W1IRV4</accession>
<dbReference type="GO" id="GO:0030170">
    <property type="term" value="F:pyridoxal phosphate binding"/>
    <property type="evidence" value="ECO:0007669"/>
    <property type="project" value="InterPro"/>
</dbReference>
<keyword evidence="3" id="KW-1185">Reference proteome</keyword>
<dbReference type="InterPro" id="IPR015424">
    <property type="entry name" value="PyrdxlP-dep_Trfase"/>
</dbReference>
<evidence type="ECO:0000259" key="1">
    <source>
        <dbReference type="Pfam" id="PF00155"/>
    </source>
</evidence>
<dbReference type="Gene3D" id="3.90.1150.10">
    <property type="entry name" value="Aspartate Aminotransferase, domain 1"/>
    <property type="match status" value="1"/>
</dbReference>
<organism evidence="2 3">
    <name type="scientific">Xenorhabdus szentirmaii DSM 16338</name>
    <dbReference type="NCBI Taxonomy" id="1427518"/>
    <lineage>
        <taxon>Bacteria</taxon>
        <taxon>Pseudomonadati</taxon>
        <taxon>Pseudomonadota</taxon>
        <taxon>Gammaproteobacteria</taxon>
        <taxon>Enterobacterales</taxon>
        <taxon>Morganellaceae</taxon>
        <taxon>Xenorhabdus</taxon>
    </lineage>
</organism>
<reference evidence="2" key="1">
    <citation type="submission" date="2013-11" db="EMBL/GenBank/DDBJ databases">
        <title>Draft genome sequence and annotation of the entomopathogenic bacteria, Xenorhabdus cabanillasi strain JM26 and Xenorhabdus szentirmai strain DSM 16338.</title>
        <authorList>
            <person name="Gualtieri M."/>
            <person name="Ogier J.C."/>
            <person name="Pages S."/>
            <person name="Givaudan A."/>
            <person name="Gaudriault S."/>
        </authorList>
    </citation>
    <scope>NUCLEOTIDE SEQUENCE [LARGE SCALE GENOMIC DNA]</scope>
    <source>
        <strain evidence="2">DSM 16338</strain>
    </source>
</reference>
<protein>
    <recommendedName>
        <fullName evidence="1">Aminotransferase class I/classII large domain-containing protein</fullName>
    </recommendedName>
</protein>
<dbReference type="EMBL" id="CBXF010000001">
    <property type="protein sequence ID" value="CDL80558.1"/>
    <property type="molecule type" value="Genomic_DNA"/>
</dbReference>
<dbReference type="Proteomes" id="UP000019202">
    <property type="component" value="Unassembled WGS sequence"/>
</dbReference>
<dbReference type="InterPro" id="IPR051446">
    <property type="entry name" value="HTH_trans_reg/aminotransferase"/>
</dbReference>
<dbReference type="InterPro" id="IPR015421">
    <property type="entry name" value="PyrdxlP-dep_Trfase_major"/>
</dbReference>
<comment type="caution">
    <text evidence="2">The sequence shown here is derived from an EMBL/GenBank/DDBJ whole genome shotgun (WGS) entry which is preliminary data.</text>
</comment>
<gene>
    <name evidence="2" type="ORF">XSR1_10040</name>
</gene>
<evidence type="ECO:0000313" key="3">
    <source>
        <dbReference type="Proteomes" id="UP000019202"/>
    </source>
</evidence>
<evidence type="ECO:0000313" key="2">
    <source>
        <dbReference type="EMBL" id="CDL80558.1"/>
    </source>
</evidence>
<proteinExistence type="predicted"/>
<dbReference type="InterPro" id="IPR015422">
    <property type="entry name" value="PyrdxlP-dep_Trfase_small"/>
</dbReference>
<feature type="domain" description="Aminotransferase class I/classII large" evidence="1">
    <location>
        <begin position="45"/>
        <end position="224"/>
    </location>
</feature>
<dbReference type="STRING" id="1427518.XSR1_10040"/>
<dbReference type="SUPFAM" id="SSF53383">
    <property type="entry name" value="PLP-dependent transferases"/>
    <property type="match status" value="1"/>
</dbReference>
<dbReference type="Gene3D" id="3.40.640.10">
    <property type="entry name" value="Type I PLP-dependent aspartate aminotransferase-like (Major domain)"/>
    <property type="match status" value="1"/>
</dbReference>
<dbReference type="Pfam" id="PF00155">
    <property type="entry name" value="Aminotran_1_2"/>
    <property type="match status" value="1"/>
</dbReference>
<name>W1IRV4_9GAMM</name>
<dbReference type="PANTHER" id="PTHR46577:SF1">
    <property type="entry name" value="HTH-TYPE TRANSCRIPTIONAL REGULATORY PROTEIN GABR"/>
    <property type="match status" value="1"/>
</dbReference>